<sequence length="183" mass="20289">MKALRVMMVLSFLLLGGCLVVFREPLPANEQPPMALLGEWSRTNEWGEQMFLDISRASASSFNARLMTGSPDNLEGAEEYTFSINRSGHRWYFSMPLPKRFGANFALGGFEISSRNELILYSLDDELFVEQVKAGRLPGQVVEVAGEESALITATTAQVLAFLNDPANSDAFVEAGRFQRSNQ</sequence>
<dbReference type="RefSeq" id="WP_090195924.1">
    <property type="nucleotide sequence ID" value="NZ_LT629785.1"/>
</dbReference>
<dbReference type="Proteomes" id="UP000243232">
    <property type="component" value="Chromosome I"/>
</dbReference>
<dbReference type="AlphaFoldDB" id="A0A1H2GUG6"/>
<keyword evidence="2" id="KW-1185">Reference proteome</keyword>
<proteinExistence type="predicted"/>
<gene>
    <name evidence="1" type="ORF">SAMN05216296_2549</name>
</gene>
<dbReference type="PROSITE" id="PS51257">
    <property type="entry name" value="PROKAR_LIPOPROTEIN"/>
    <property type="match status" value="1"/>
</dbReference>
<dbReference type="EMBL" id="LT629785">
    <property type="protein sequence ID" value="SDU23296.1"/>
    <property type="molecule type" value="Genomic_DNA"/>
</dbReference>
<organism evidence="1 2">
    <name type="scientific">Pseudomonas pohangensis</name>
    <dbReference type="NCBI Taxonomy" id="364197"/>
    <lineage>
        <taxon>Bacteria</taxon>
        <taxon>Pseudomonadati</taxon>
        <taxon>Pseudomonadota</taxon>
        <taxon>Gammaproteobacteria</taxon>
        <taxon>Pseudomonadales</taxon>
        <taxon>Pseudomonadaceae</taxon>
        <taxon>Pseudomonas</taxon>
    </lineage>
</organism>
<accession>A0A1H2GUG6</accession>
<protein>
    <recommendedName>
        <fullName evidence="3">Lipoprotein</fullName>
    </recommendedName>
</protein>
<reference evidence="2" key="1">
    <citation type="submission" date="2016-10" db="EMBL/GenBank/DDBJ databases">
        <authorList>
            <person name="Varghese N."/>
            <person name="Submissions S."/>
        </authorList>
    </citation>
    <scope>NUCLEOTIDE SEQUENCE [LARGE SCALE GENOMIC DNA]</scope>
    <source>
        <strain evidence="2">DSM 17875</strain>
    </source>
</reference>
<name>A0A1H2GUG6_9PSED</name>
<dbReference type="OrthoDB" id="6990457at2"/>
<evidence type="ECO:0000313" key="1">
    <source>
        <dbReference type="EMBL" id="SDU23296.1"/>
    </source>
</evidence>
<evidence type="ECO:0008006" key="3">
    <source>
        <dbReference type="Google" id="ProtNLM"/>
    </source>
</evidence>
<evidence type="ECO:0000313" key="2">
    <source>
        <dbReference type="Proteomes" id="UP000243232"/>
    </source>
</evidence>
<dbReference type="STRING" id="364197.SAMN05216296_2549"/>